<evidence type="ECO:0000313" key="2">
    <source>
        <dbReference type="Proteomes" id="UP000499080"/>
    </source>
</evidence>
<reference evidence="1 2" key="1">
    <citation type="journal article" date="2019" name="Sci. Rep.">
        <title>Orb-weaving spider Araneus ventricosus genome elucidates the spidroin gene catalogue.</title>
        <authorList>
            <person name="Kono N."/>
            <person name="Nakamura H."/>
            <person name="Ohtoshi R."/>
            <person name="Moran D.A.P."/>
            <person name="Shinohara A."/>
            <person name="Yoshida Y."/>
            <person name="Fujiwara M."/>
            <person name="Mori M."/>
            <person name="Tomita M."/>
            <person name="Arakawa K."/>
        </authorList>
    </citation>
    <scope>NUCLEOTIDE SEQUENCE [LARGE SCALE GENOMIC DNA]</scope>
</reference>
<evidence type="ECO:0000313" key="1">
    <source>
        <dbReference type="EMBL" id="GBM40386.1"/>
    </source>
</evidence>
<gene>
    <name evidence="1" type="ORF">AVEN_106132_1</name>
</gene>
<organism evidence="1 2">
    <name type="scientific">Araneus ventricosus</name>
    <name type="common">Orbweaver spider</name>
    <name type="synonym">Epeira ventricosa</name>
    <dbReference type="NCBI Taxonomy" id="182803"/>
    <lineage>
        <taxon>Eukaryota</taxon>
        <taxon>Metazoa</taxon>
        <taxon>Ecdysozoa</taxon>
        <taxon>Arthropoda</taxon>
        <taxon>Chelicerata</taxon>
        <taxon>Arachnida</taxon>
        <taxon>Araneae</taxon>
        <taxon>Araneomorphae</taxon>
        <taxon>Entelegynae</taxon>
        <taxon>Araneoidea</taxon>
        <taxon>Araneidae</taxon>
        <taxon>Araneus</taxon>
    </lineage>
</organism>
<dbReference type="Proteomes" id="UP000499080">
    <property type="component" value="Unassembled WGS sequence"/>
</dbReference>
<keyword evidence="2" id="KW-1185">Reference proteome</keyword>
<proteinExistence type="predicted"/>
<dbReference type="EMBL" id="BGPR01000928">
    <property type="protein sequence ID" value="GBM40386.1"/>
    <property type="molecule type" value="Genomic_DNA"/>
</dbReference>
<comment type="caution">
    <text evidence="1">The sequence shown here is derived from an EMBL/GenBank/DDBJ whole genome shotgun (WGS) entry which is preliminary data.</text>
</comment>
<dbReference type="OrthoDB" id="7422307at2759"/>
<dbReference type="AlphaFoldDB" id="A0A4Y2FIJ8"/>
<accession>A0A4Y2FIJ8</accession>
<protein>
    <submittedName>
        <fullName evidence="1">Uncharacterized protein</fullName>
    </submittedName>
</protein>
<name>A0A4Y2FIJ8_ARAVE</name>
<sequence>MVSSDQPYSQRILEISIRHRFLPQNERKCMGRGFQENPHFCWKKLWSETVVECDIEESETEPCGAYSHLRLHLTKIRGLEVDSNDIDELVEEHNQKLTTEELMELQSV</sequence>